<keyword evidence="5" id="KW-1185">Reference proteome</keyword>
<evidence type="ECO:0000313" key="5">
    <source>
        <dbReference type="Proteomes" id="UP000465609"/>
    </source>
</evidence>
<evidence type="ECO:0000256" key="1">
    <source>
        <dbReference type="ARBA" id="ARBA00004370"/>
    </source>
</evidence>
<feature type="chain" id="PRO_5047319000" description="Twin-arginine translocation pathway signal" evidence="3">
    <location>
        <begin position="29"/>
        <end position="168"/>
    </location>
</feature>
<evidence type="ECO:0008006" key="6">
    <source>
        <dbReference type="Google" id="ProtNLM"/>
    </source>
</evidence>
<name>A0ABM8HMG4_9MYCO</name>
<feature type="signal peptide" evidence="3">
    <location>
        <begin position="1"/>
        <end position="28"/>
    </location>
</feature>
<evidence type="ECO:0000256" key="2">
    <source>
        <dbReference type="ARBA" id="ARBA00023136"/>
    </source>
</evidence>
<proteinExistence type="predicted"/>
<dbReference type="Proteomes" id="UP000465609">
    <property type="component" value="Chromosome"/>
</dbReference>
<protein>
    <recommendedName>
        <fullName evidence="6">Twin-arginine translocation pathway signal</fullName>
    </recommendedName>
</protein>
<keyword evidence="2" id="KW-0472">Membrane</keyword>
<sequence length="168" mass="18004">MSVKNVSIKKWWLPIVVALLVAASAALAGSLYWTQYRPDKQTDAAAEHTVIDAASAGAVALLSYSPDTLDKDFSAAKSHLTGDFLTYYSQFSQQIVAPAAKQRGVKTTASVVQSAVSELKPDSAVVLLFIDQETRSTERPQPSLAASSVRVTMAKSGGNWLISKFDPI</sequence>
<evidence type="ECO:0000313" key="4">
    <source>
        <dbReference type="EMBL" id="BBX83367.1"/>
    </source>
</evidence>
<evidence type="ECO:0000256" key="3">
    <source>
        <dbReference type="SAM" id="SignalP"/>
    </source>
</evidence>
<dbReference type="EMBL" id="AP022577">
    <property type="protein sequence ID" value="BBX83367.1"/>
    <property type="molecule type" value="Genomic_DNA"/>
</dbReference>
<dbReference type="PANTHER" id="PTHR37042:SF4">
    <property type="entry name" value="OUTER MEMBRANE PROTEIN RV1973"/>
    <property type="match status" value="1"/>
</dbReference>
<dbReference type="PANTHER" id="PTHR37042">
    <property type="entry name" value="OUTER MEMBRANE PROTEIN RV1973"/>
    <property type="match status" value="1"/>
</dbReference>
<reference evidence="4 5" key="1">
    <citation type="journal article" date="2019" name="Emerg. Microbes Infect.">
        <title>Comprehensive subspecies identification of 175 nontuberculous mycobacteria species based on 7547 genomic profiles.</title>
        <authorList>
            <person name="Matsumoto Y."/>
            <person name="Kinjo T."/>
            <person name="Motooka D."/>
            <person name="Nabeya D."/>
            <person name="Jung N."/>
            <person name="Uechi K."/>
            <person name="Horii T."/>
            <person name="Iida T."/>
            <person name="Fujita J."/>
            <person name="Nakamura S."/>
        </authorList>
    </citation>
    <scope>NUCLEOTIDE SEQUENCE [LARGE SCALE GENOMIC DNA]</scope>
    <source>
        <strain evidence="4 5">JCM 15296</strain>
    </source>
</reference>
<organism evidence="4 5">
    <name type="scientific">Mycolicibacterium aubagnense</name>
    <dbReference type="NCBI Taxonomy" id="319707"/>
    <lineage>
        <taxon>Bacteria</taxon>
        <taxon>Bacillati</taxon>
        <taxon>Actinomycetota</taxon>
        <taxon>Actinomycetes</taxon>
        <taxon>Mycobacteriales</taxon>
        <taxon>Mycobacteriaceae</taxon>
        <taxon>Mycolicibacterium</taxon>
    </lineage>
</organism>
<comment type="subcellular location">
    <subcellularLocation>
        <location evidence="1">Membrane</location>
    </subcellularLocation>
</comment>
<keyword evidence="3" id="KW-0732">Signal</keyword>
<accession>A0ABM8HMG4</accession>
<gene>
    <name evidence="4" type="ORF">MAUB_12400</name>
</gene>